<evidence type="ECO:0000313" key="4">
    <source>
        <dbReference type="Proteomes" id="UP001642360"/>
    </source>
</evidence>
<reference evidence="3 4" key="1">
    <citation type="submission" date="2024-02" db="EMBL/GenBank/DDBJ databases">
        <authorList>
            <person name="Vignale AGUSTIN F."/>
            <person name="Sosa J E."/>
            <person name="Modenutti C."/>
        </authorList>
    </citation>
    <scope>NUCLEOTIDE SEQUENCE [LARGE SCALE GENOMIC DNA]</scope>
</reference>
<dbReference type="PANTHER" id="PTHR22835:SF677">
    <property type="entry name" value="ACETYLAJMALAN ESTERASE-LIKE"/>
    <property type="match status" value="1"/>
</dbReference>
<dbReference type="Gene3D" id="3.40.50.1110">
    <property type="entry name" value="SGNH hydrolase"/>
    <property type="match status" value="1"/>
</dbReference>
<comment type="similarity">
    <text evidence="1">Belongs to the 'GDSL' lipolytic enzyme family.</text>
</comment>
<feature type="signal peptide" evidence="2">
    <location>
        <begin position="1"/>
        <end position="22"/>
    </location>
</feature>
<evidence type="ECO:0000256" key="2">
    <source>
        <dbReference type="SAM" id="SignalP"/>
    </source>
</evidence>
<evidence type="ECO:0000256" key="1">
    <source>
        <dbReference type="ARBA" id="ARBA00008668"/>
    </source>
</evidence>
<protein>
    <recommendedName>
        <fullName evidence="5">GDSL esterase/lipase</fullName>
    </recommendedName>
</protein>
<organism evidence="3 4">
    <name type="scientific">Ilex paraguariensis</name>
    <name type="common">yerba mate</name>
    <dbReference type="NCBI Taxonomy" id="185542"/>
    <lineage>
        <taxon>Eukaryota</taxon>
        <taxon>Viridiplantae</taxon>
        <taxon>Streptophyta</taxon>
        <taxon>Embryophyta</taxon>
        <taxon>Tracheophyta</taxon>
        <taxon>Spermatophyta</taxon>
        <taxon>Magnoliopsida</taxon>
        <taxon>eudicotyledons</taxon>
        <taxon>Gunneridae</taxon>
        <taxon>Pentapetalae</taxon>
        <taxon>asterids</taxon>
        <taxon>campanulids</taxon>
        <taxon>Aquifoliales</taxon>
        <taxon>Aquifoliaceae</taxon>
        <taxon>Ilex</taxon>
    </lineage>
</organism>
<name>A0ABC8SAZ4_9AQUA</name>
<proteinExistence type="inferred from homology"/>
<accession>A0ABC8SAZ4</accession>
<sequence>MASVIFNLVPIVLSLLLLSCEAQETIYPFEYIFQLGDSLSDTGNLIRQCTHGETVAAAHLPYGESFHGRPTGRWSNGLLIIDFIESRRIELISS</sequence>
<dbReference type="AlphaFoldDB" id="A0ABC8SAZ4"/>
<dbReference type="Proteomes" id="UP001642360">
    <property type="component" value="Unassembled WGS sequence"/>
</dbReference>
<keyword evidence="2" id="KW-0732">Signal</keyword>
<dbReference type="PANTHER" id="PTHR22835">
    <property type="entry name" value="ZINC FINGER FYVE DOMAIN CONTAINING PROTEIN"/>
    <property type="match status" value="1"/>
</dbReference>
<dbReference type="InterPro" id="IPR036514">
    <property type="entry name" value="SGNH_hydro_sf"/>
</dbReference>
<feature type="chain" id="PRO_5044871147" description="GDSL esterase/lipase" evidence="2">
    <location>
        <begin position="23"/>
        <end position="94"/>
    </location>
</feature>
<dbReference type="EMBL" id="CAUOFW020002514">
    <property type="protein sequence ID" value="CAK9154324.1"/>
    <property type="molecule type" value="Genomic_DNA"/>
</dbReference>
<evidence type="ECO:0000313" key="3">
    <source>
        <dbReference type="EMBL" id="CAK9154324.1"/>
    </source>
</evidence>
<evidence type="ECO:0008006" key="5">
    <source>
        <dbReference type="Google" id="ProtNLM"/>
    </source>
</evidence>
<comment type="caution">
    <text evidence="3">The sequence shown here is derived from an EMBL/GenBank/DDBJ whole genome shotgun (WGS) entry which is preliminary data.</text>
</comment>
<gene>
    <name evidence="3" type="ORF">ILEXP_LOCUS22641</name>
</gene>
<keyword evidence="4" id="KW-1185">Reference proteome</keyword>